<sequence length="120" mass="13267">MIFSTPLLRWLLIWWRLSDRVVESSEFALRIRYVKAACVAAGMERGKQVALVFSSGSGSGPSEPGAIARSIEAMHVAIRAFAETDFVSYLRLDELGFADLRQLCSEEEDVVPNDDVEGSV</sequence>
<evidence type="ECO:0000313" key="2">
    <source>
        <dbReference type="EMBL" id="CAH1436356.1"/>
    </source>
</evidence>
<evidence type="ECO:0000313" key="3">
    <source>
        <dbReference type="Proteomes" id="UP001157418"/>
    </source>
</evidence>
<organism evidence="2 3">
    <name type="scientific">Lactuca virosa</name>
    <dbReference type="NCBI Taxonomy" id="75947"/>
    <lineage>
        <taxon>Eukaryota</taxon>
        <taxon>Viridiplantae</taxon>
        <taxon>Streptophyta</taxon>
        <taxon>Embryophyta</taxon>
        <taxon>Tracheophyta</taxon>
        <taxon>Spermatophyta</taxon>
        <taxon>Magnoliopsida</taxon>
        <taxon>eudicotyledons</taxon>
        <taxon>Gunneridae</taxon>
        <taxon>Pentapetalae</taxon>
        <taxon>asterids</taxon>
        <taxon>campanulids</taxon>
        <taxon>Asterales</taxon>
        <taxon>Asteraceae</taxon>
        <taxon>Cichorioideae</taxon>
        <taxon>Cichorieae</taxon>
        <taxon>Lactucinae</taxon>
        <taxon>Lactuca</taxon>
    </lineage>
</organism>
<feature type="signal peptide" evidence="1">
    <location>
        <begin position="1"/>
        <end position="24"/>
    </location>
</feature>
<proteinExistence type="predicted"/>
<protein>
    <submittedName>
        <fullName evidence="2">Uncharacterized protein</fullName>
    </submittedName>
</protein>
<keyword evidence="3" id="KW-1185">Reference proteome</keyword>
<gene>
    <name evidence="2" type="ORF">LVIROSA_LOCUS22731</name>
</gene>
<keyword evidence="1" id="KW-0732">Signal</keyword>
<accession>A0AAU9NEU6</accession>
<feature type="chain" id="PRO_5043370073" evidence="1">
    <location>
        <begin position="25"/>
        <end position="120"/>
    </location>
</feature>
<dbReference type="AlphaFoldDB" id="A0AAU9NEU6"/>
<reference evidence="2 3" key="1">
    <citation type="submission" date="2022-01" db="EMBL/GenBank/DDBJ databases">
        <authorList>
            <person name="Xiong W."/>
            <person name="Schranz E."/>
        </authorList>
    </citation>
    <scope>NUCLEOTIDE SEQUENCE [LARGE SCALE GENOMIC DNA]</scope>
</reference>
<comment type="caution">
    <text evidence="2">The sequence shown here is derived from an EMBL/GenBank/DDBJ whole genome shotgun (WGS) entry which is preliminary data.</text>
</comment>
<name>A0AAU9NEU6_9ASTR</name>
<dbReference type="Proteomes" id="UP001157418">
    <property type="component" value="Unassembled WGS sequence"/>
</dbReference>
<evidence type="ECO:0000256" key="1">
    <source>
        <dbReference type="SAM" id="SignalP"/>
    </source>
</evidence>
<dbReference type="EMBL" id="CAKMRJ010004445">
    <property type="protein sequence ID" value="CAH1436356.1"/>
    <property type="molecule type" value="Genomic_DNA"/>
</dbReference>